<accession>A0A1I0GZP5</accession>
<name>A0A1I0GZP5_9RHOB</name>
<gene>
    <name evidence="2" type="ORF">SAMN04489858_109167</name>
</gene>
<reference evidence="2 3" key="1">
    <citation type="submission" date="2016-10" db="EMBL/GenBank/DDBJ databases">
        <authorList>
            <person name="de Groot N.N."/>
        </authorList>
    </citation>
    <scope>NUCLEOTIDE SEQUENCE [LARGE SCALE GENOMIC DNA]</scope>
    <source>
        <strain evidence="2 3">DSM 17862</strain>
    </source>
</reference>
<dbReference type="Proteomes" id="UP000199180">
    <property type="component" value="Unassembled WGS sequence"/>
</dbReference>
<evidence type="ECO:0000313" key="2">
    <source>
        <dbReference type="EMBL" id="SET76686.1"/>
    </source>
</evidence>
<organism evidence="2 3">
    <name type="scientific">Paracoccus homiensis</name>
    <dbReference type="NCBI Taxonomy" id="364199"/>
    <lineage>
        <taxon>Bacteria</taxon>
        <taxon>Pseudomonadati</taxon>
        <taxon>Pseudomonadota</taxon>
        <taxon>Alphaproteobacteria</taxon>
        <taxon>Rhodobacterales</taxon>
        <taxon>Paracoccaceae</taxon>
        <taxon>Paracoccus</taxon>
    </lineage>
</organism>
<dbReference type="EMBL" id="FOHO01000009">
    <property type="protein sequence ID" value="SET76686.1"/>
    <property type="molecule type" value="Genomic_DNA"/>
</dbReference>
<dbReference type="STRING" id="364199.SAMN04489858_109167"/>
<evidence type="ECO:0000256" key="1">
    <source>
        <dbReference type="SAM" id="SignalP"/>
    </source>
</evidence>
<feature type="chain" id="PRO_5011755461" description="Peptidase propeptide and YPEB domain-containing protein" evidence="1">
    <location>
        <begin position="22"/>
        <end position="118"/>
    </location>
</feature>
<keyword evidence="3" id="KW-1185">Reference proteome</keyword>
<protein>
    <recommendedName>
        <fullName evidence="4">Peptidase propeptide and YPEB domain-containing protein</fullName>
    </recommendedName>
</protein>
<proteinExistence type="predicted"/>
<dbReference type="RefSeq" id="WP_090735802.1">
    <property type="nucleotide sequence ID" value="NZ_FOHO01000009.1"/>
</dbReference>
<keyword evidence="1" id="KW-0732">Signal</keyword>
<dbReference type="AlphaFoldDB" id="A0A1I0GZP5"/>
<evidence type="ECO:0000313" key="3">
    <source>
        <dbReference type="Proteomes" id="UP000199180"/>
    </source>
</evidence>
<feature type="signal peptide" evidence="1">
    <location>
        <begin position="1"/>
        <end position="21"/>
    </location>
</feature>
<sequence length="118" mass="13154">MKRLMILTLTCAALLAPPAIAPRCPATKAVAQDFSPRPFHELAESVTDRYRGRLIGAQMAPPTPHERMLGAALVYEFRLLTPQRNLLLIRLDARSGRFLEIAGRGQTAARRMTDKEDD</sequence>
<dbReference type="OrthoDB" id="7870353at2"/>
<evidence type="ECO:0008006" key="4">
    <source>
        <dbReference type="Google" id="ProtNLM"/>
    </source>
</evidence>